<feature type="domain" description="Post-SET" evidence="15">
    <location>
        <begin position="988"/>
        <end position="1003"/>
    </location>
</feature>
<dbReference type="AlphaFoldDB" id="A0AAV0BKC5"/>
<dbReference type="EC" id="2.1.1.354" evidence="2"/>
<name>A0AAV0BKC5_PHAPC</name>
<feature type="region of interest" description="Disordered" evidence="13">
    <location>
        <begin position="711"/>
        <end position="743"/>
    </location>
</feature>
<keyword evidence="6" id="KW-0949">S-adenosyl-L-methionine</keyword>
<dbReference type="PANTHER" id="PTHR45814:SF2">
    <property type="entry name" value="HISTONE-LYSINE N-METHYLTRANSFERASE SETD1"/>
    <property type="match status" value="1"/>
</dbReference>
<keyword evidence="8" id="KW-0539">Nucleus</keyword>
<organism evidence="16 17">
    <name type="scientific">Phakopsora pachyrhizi</name>
    <name type="common">Asian soybean rust disease fungus</name>
    <dbReference type="NCBI Taxonomy" id="170000"/>
    <lineage>
        <taxon>Eukaryota</taxon>
        <taxon>Fungi</taxon>
        <taxon>Dikarya</taxon>
        <taxon>Basidiomycota</taxon>
        <taxon>Pucciniomycotina</taxon>
        <taxon>Pucciniomycetes</taxon>
        <taxon>Pucciniales</taxon>
        <taxon>Phakopsoraceae</taxon>
        <taxon>Phakopsora</taxon>
    </lineage>
</organism>
<feature type="compositionally biased region" description="Basic residues" evidence="13">
    <location>
        <begin position="489"/>
        <end position="501"/>
    </location>
</feature>
<comment type="catalytic activity">
    <reaction evidence="12">
        <text>N(6),N(6)-dimethyl-L-lysyl(4)-[histone H3] + S-adenosyl-L-methionine = N(6),N(6),N(6)-trimethyl-L-lysyl(4)-[histone H3] + S-adenosyl-L-homocysteine + H(+)</text>
        <dbReference type="Rhea" id="RHEA:60272"/>
        <dbReference type="Rhea" id="RHEA-COMP:15537"/>
        <dbReference type="Rhea" id="RHEA-COMP:15540"/>
        <dbReference type="ChEBI" id="CHEBI:15378"/>
        <dbReference type="ChEBI" id="CHEBI:57856"/>
        <dbReference type="ChEBI" id="CHEBI:59789"/>
        <dbReference type="ChEBI" id="CHEBI:61961"/>
        <dbReference type="ChEBI" id="CHEBI:61976"/>
    </reaction>
</comment>
<dbReference type="GO" id="GO:0048188">
    <property type="term" value="C:Set1C/COMPASS complex"/>
    <property type="evidence" value="ECO:0007669"/>
    <property type="project" value="TreeGrafter"/>
</dbReference>
<comment type="catalytic activity">
    <reaction evidence="11">
        <text>N(6)-methyl-L-lysyl(4)-[histone H3] + S-adenosyl-L-methionine = N(6),N(6)-dimethyl-L-lysyl(4)-[histone H3] + S-adenosyl-L-homocysteine + H(+)</text>
        <dbReference type="Rhea" id="RHEA:60268"/>
        <dbReference type="Rhea" id="RHEA-COMP:15540"/>
        <dbReference type="Rhea" id="RHEA-COMP:15543"/>
        <dbReference type="ChEBI" id="CHEBI:15378"/>
        <dbReference type="ChEBI" id="CHEBI:57856"/>
        <dbReference type="ChEBI" id="CHEBI:59789"/>
        <dbReference type="ChEBI" id="CHEBI:61929"/>
        <dbReference type="ChEBI" id="CHEBI:61976"/>
    </reaction>
</comment>
<keyword evidence="5" id="KW-0808">Transferase</keyword>
<reference evidence="16" key="1">
    <citation type="submission" date="2022-06" db="EMBL/GenBank/DDBJ databases">
        <authorList>
            <consortium name="SYNGENTA / RWTH Aachen University"/>
        </authorList>
    </citation>
    <scope>NUCLEOTIDE SEQUENCE</scope>
</reference>
<dbReference type="EMBL" id="CALTRL010005816">
    <property type="protein sequence ID" value="CAH7686792.1"/>
    <property type="molecule type" value="Genomic_DNA"/>
</dbReference>
<dbReference type="InterPro" id="IPR003616">
    <property type="entry name" value="Post-SET_dom"/>
</dbReference>
<feature type="region of interest" description="Disordered" evidence="13">
    <location>
        <begin position="1"/>
        <end position="26"/>
    </location>
</feature>
<evidence type="ECO:0000256" key="3">
    <source>
        <dbReference type="ARBA" id="ARBA00015839"/>
    </source>
</evidence>
<dbReference type="SMART" id="SM01291">
    <property type="entry name" value="N-SET"/>
    <property type="match status" value="1"/>
</dbReference>
<evidence type="ECO:0000313" key="17">
    <source>
        <dbReference type="Proteomes" id="UP001153365"/>
    </source>
</evidence>
<accession>A0AAV0BKC5</accession>
<evidence type="ECO:0000259" key="15">
    <source>
        <dbReference type="PROSITE" id="PS50868"/>
    </source>
</evidence>
<feature type="region of interest" description="Disordered" evidence="13">
    <location>
        <begin position="549"/>
        <end position="569"/>
    </location>
</feature>
<comment type="catalytic activity">
    <reaction evidence="10">
        <text>L-lysyl(4)-[histone H3] + 3 S-adenosyl-L-methionine = N(6),N(6),N(6)-trimethyl-L-lysyl(4)-[histone H3] + 3 S-adenosyl-L-homocysteine + 3 H(+)</text>
        <dbReference type="Rhea" id="RHEA:60260"/>
        <dbReference type="Rhea" id="RHEA-COMP:15537"/>
        <dbReference type="Rhea" id="RHEA-COMP:15547"/>
        <dbReference type="ChEBI" id="CHEBI:15378"/>
        <dbReference type="ChEBI" id="CHEBI:29969"/>
        <dbReference type="ChEBI" id="CHEBI:57856"/>
        <dbReference type="ChEBI" id="CHEBI:59789"/>
        <dbReference type="ChEBI" id="CHEBI:61961"/>
        <dbReference type="EC" id="2.1.1.354"/>
    </reaction>
</comment>
<evidence type="ECO:0000256" key="6">
    <source>
        <dbReference type="ARBA" id="ARBA00022691"/>
    </source>
</evidence>
<sequence>MRDRGPSRFDQTQKLSQDRLTPFPSNFQQLYGNKPIALKTTHYFRQGADGGQHRSKVAAGFVAAAQNAAFLAAKKAGLRISAKYGSSGQPHSERFSGTATTRESGLESSVSVKKESIQSANERLENITSAGEDEDSESEDEDAREERQKEIAREALIHNRQTSSYSGSQANQTRFADSNQQTLSANISLLWPHNHIGIDKSIKIEILKRLAANSKSFITINRENLSHLEAELRLRYGQAELKGYFSNFSPDQVMTDGQMWYITFCDFEMAHKASLYFKSEDLTCPRLPLELREPISQDYYKTLVENNLQPPPSLGLKDKPKSLSSDSRLSEEDLVKQTDDIPLEDFKGAFLRGLKSKVVSGRAWERLQEDDRAIKISLTKAKSTIPPKVFASDPSSLDSIRRQNPADTASAIMRLPSFVKRKALQPHAASAHPLTKNSLKTSQRLSDKQVHYCTGHSVADGTSIGSTRNSHKFIEEDSMSVASSEFSHVSRHNNSRSSHNRSTKEHSGVYSDEEILSTTKIRNDDTSEPLIKKQEKNLHKRRFKKSINFTSSDDDANDSHSSKKNKAVIIKSKGELRDVSPKVENLMKLSSESLISQSSNIADIIIASSPLDELAELTSIDSKMTDSEELQEKQEQHVEKPSVLDIDKRPLKKIRLTCSSSVATSVQADYQVSGLPSLYDCGLAQDEEDLYYLKLTLARLRGGQSLHPPVCEKPVPPTNESGGGNHNNAGSSEYTAAATASSNPLSQEIKQELGSLVNQEFSECTLRPHATGSSRTEGYYRITSSQKAFYLPQRNKAIIDVGSLFTNQNNAASASALAVSRSTRVNSRRFVLNMEQNKKASTLASASIDTVTDALKFNQLRTRKKQLKFSRSPIHDWGLYAMEMIPAGEMVIEYVGEVIRQAVADRREKAYERMGIGSSYLFRVDDDLVVDATKKGNLGRLINHCCTPNCTAKIITINGEKKIVIYAKVTIELGDEVTYDYHFPKEDVKIPCLCGSVKCKGTL</sequence>
<dbReference type="Proteomes" id="UP001153365">
    <property type="component" value="Unassembled WGS sequence"/>
</dbReference>
<dbReference type="PANTHER" id="PTHR45814">
    <property type="entry name" value="HISTONE-LYSINE N-METHYLTRANSFERASE SETD1"/>
    <property type="match status" value="1"/>
</dbReference>
<feature type="region of interest" description="Disordered" evidence="13">
    <location>
        <begin position="83"/>
        <end position="148"/>
    </location>
</feature>
<protein>
    <recommendedName>
        <fullName evidence="3">Histone-lysine N-methyltransferase, H3 lysine-4 specific</fullName>
        <ecNumber evidence="2">2.1.1.354</ecNumber>
    </recommendedName>
    <alternativeName>
        <fullName evidence="9">SET domain-containing protein 1</fullName>
    </alternativeName>
</protein>
<evidence type="ECO:0000259" key="14">
    <source>
        <dbReference type="PROSITE" id="PS50280"/>
    </source>
</evidence>
<evidence type="ECO:0000256" key="4">
    <source>
        <dbReference type="ARBA" id="ARBA00022603"/>
    </source>
</evidence>
<dbReference type="InterPro" id="IPR044570">
    <property type="entry name" value="Set1-like"/>
</dbReference>
<feature type="compositionally biased region" description="Polar residues" evidence="13">
    <location>
        <begin position="9"/>
        <end position="26"/>
    </location>
</feature>
<feature type="compositionally biased region" description="Basic and acidic residues" evidence="13">
    <location>
        <begin position="521"/>
        <end position="537"/>
    </location>
</feature>
<feature type="region of interest" description="Disordered" evidence="13">
    <location>
        <begin position="306"/>
        <end position="333"/>
    </location>
</feature>
<gene>
    <name evidence="16" type="ORF">PPACK8108_LOCUS21487</name>
</gene>
<comment type="caution">
    <text evidence="16">The sequence shown here is derived from an EMBL/GenBank/DDBJ whole genome shotgun (WGS) entry which is preliminary data.</text>
</comment>
<dbReference type="InterPro" id="IPR046341">
    <property type="entry name" value="SET_dom_sf"/>
</dbReference>
<dbReference type="Gene3D" id="2.170.270.10">
    <property type="entry name" value="SET domain"/>
    <property type="match status" value="1"/>
</dbReference>
<evidence type="ECO:0000256" key="8">
    <source>
        <dbReference type="ARBA" id="ARBA00023242"/>
    </source>
</evidence>
<feature type="compositionally biased region" description="Acidic residues" evidence="13">
    <location>
        <begin position="131"/>
        <end position="143"/>
    </location>
</feature>
<proteinExistence type="predicted"/>
<feature type="region of interest" description="Disordered" evidence="13">
    <location>
        <begin position="484"/>
        <end position="537"/>
    </location>
</feature>
<evidence type="ECO:0000313" key="16">
    <source>
        <dbReference type="EMBL" id="CAH7686792.1"/>
    </source>
</evidence>
<evidence type="ECO:0000256" key="10">
    <source>
        <dbReference type="ARBA" id="ARBA00047571"/>
    </source>
</evidence>
<dbReference type="SMART" id="SM00317">
    <property type="entry name" value="SET"/>
    <property type="match status" value="1"/>
</dbReference>
<evidence type="ECO:0000256" key="2">
    <source>
        <dbReference type="ARBA" id="ARBA00012182"/>
    </source>
</evidence>
<dbReference type="InterPro" id="IPR001214">
    <property type="entry name" value="SET_dom"/>
</dbReference>
<evidence type="ECO:0000256" key="12">
    <source>
        <dbReference type="ARBA" id="ARBA00049129"/>
    </source>
</evidence>
<feature type="compositionally biased region" description="Polar residues" evidence="13">
    <location>
        <begin position="84"/>
        <end position="129"/>
    </location>
</feature>
<feature type="domain" description="SET" evidence="14">
    <location>
        <begin position="865"/>
        <end position="982"/>
    </location>
</feature>
<feature type="compositionally biased region" description="Low complexity" evidence="13">
    <location>
        <begin position="726"/>
        <end position="742"/>
    </location>
</feature>
<dbReference type="Pfam" id="PF00856">
    <property type="entry name" value="SET"/>
    <property type="match status" value="1"/>
</dbReference>
<dbReference type="PROSITE" id="PS50868">
    <property type="entry name" value="POST_SET"/>
    <property type="match status" value="1"/>
</dbReference>
<keyword evidence="4" id="KW-0489">Methyltransferase</keyword>
<feature type="compositionally biased region" description="Polar residues" evidence="13">
    <location>
        <begin position="435"/>
        <end position="444"/>
    </location>
</feature>
<evidence type="ECO:0000256" key="1">
    <source>
        <dbReference type="ARBA" id="ARBA00004123"/>
    </source>
</evidence>
<dbReference type="GO" id="GO:0140999">
    <property type="term" value="F:histone H3K4 trimethyltransferase activity"/>
    <property type="evidence" value="ECO:0007669"/>
    <property type="project" value="UniProtKB-EC"/>
</dbReference>
<dbReference type="SUPFAM" id="SSF82199">
    <property type="entry name" value="SET domain"/>
    <property type="match status" value="1"/>
</dbReference>
<dbReference type="PROSITE" id="PS50280">
    <property type="entry name" value="SET"/>
    <property type="match status" value="1"/>
</dbReference>
<evidence type="ECO:0000256" key="5">
    <source>
        <dbReference type="ARBA" id="ARBA00022679"/>
    </source>
</evidence>
<evidence type="ECO:0000256" key="13">
    <source>
        <dbReference type="SAM" id="MobiDB-lite"/>
    </source>
</evidence>
<dbReference type="GO" id="GO:0032259">
    <property type="term" value="P:methylation"/>
    <property type="evidence" value="ECO:0007669"/>
    <property type="project" value="UniProtKB-KW"/>
</dbReference>
<dbReference type="InterPro" id="IPR024657">
    <property type="entry name" value="COMPASS_Set1_N-SET"/>
</dbReference>
<feature type="region of interest" description="Disordered" evidence="13">
    <location>
        <begin position="426"/>
        <end position="447"/>
    </location>
</feature>
<keyword evidence="17" id="KW-1185">Reference proteome</keyword>
<dbReference type="Pfam" id="PF11764">
    <property type="entry name" value="N-SET"/>
    <property type="match status" value="1"/>
</dbReference>
<evidence type="ECO:0000256" key="9">
    <source>
        <dbReference type="ARBA" id="ARBA00030093"/>
    </source>
</evidence>
<keyword evidence="7" id="KW-0156">Chromatin regulator</keyword>
<evidence type="ECO:0000256" key="11">
    <source>
        <dbReference type="ARBA" id="ARBA00047583"/>
    </source>
</evidence>
<evidence type="ECO:0000256" key="7">
    <source>
        <dbReference type="ARBA" id="ARBA00022853"/>
    </source>
</evidence>
<comment type="subcellular location">
    <subcellularLocation>
        <location evidence="1">Nucleus</location>
    </subcellularLocation>
</comment>